<organism evidence="1">
    <name type="scientific">marine sediment metagenome</name>
    <dbReference type="NCBI Taxonomy" id="412755"/>
    <lineage>
        <taxon>unclassified sequences</taxon>
        <taxon>metagenomes</taxon>
        <taxon>ecological metagenomes</taxon>
    </lineage>
</organism>
<dbReference type="Gene3D" id="3.40.50.300">
    <property type="entry name" value="P-loop containing nucleotide triphosphate hydrolases"/>
    <property type="match status" value="1"/>
</dbReference>
<reference evidence="1" key="1">
    <citation type="journal article" date="2014" name="Front. Microbiol.">
        <title>High frequency of phylogenetically diverse reductive dehalogenase-homologous genes in deep subseafloor sedimentary metagenomes.</title>
        <authorList>
            <person name="Kawai M."/>
            <person name="Futagami T."/>
            <person name="Toyoda A."/>
            <person name="Takaki Y."/>
            <person name="Nishi S."/>
            <person name="Hori S."/>
            <person name="Arai W."/>
            <person name="Tsubouchi T."/>
            <person name="Morono Y."/>
            <person name="Uchiyama I."/>
            <person name="Ito T."/>
            <person name="Fujiyama A."/>
            <person name="Inagaki F."/>
            <person name="Takami H."/>
        </authorList>
    </citation>
    <scope>NUCLEOTIDE SEQUENCE</scope>
    <source>
        <strain evidence="1">Expedition CK06-06</strain>
    </source>
</reference>
<accession>X0WTS0</accession>
<evidence type="ECO:0000313" key="1">
    <source>
        <dbReference type="EMBL" id="GAG34025.1"/>
    </source>
</evidence>
<dbReference type="InterPro" id="IPR027417">
    <property type="entry name" value="P-loop_NTPase"/>
</dbReference>
<protein>
    <recommendedName>
        <fullName evidence="2">Gliding-motility protein MglA</fullName>
    </recommendedName>
</protein>
<gene>
    <name evidence="1" type="ORF">S01H1_66872</name>
</gene>
<name>X0WTS0_9ZZZZ</name>
<comment type="caution">
    <text evidence="1">The sequence shown here is derived from an EMBL/GenBank/DDBJ whole genome shotgun (WGS) entry which is preliminary data.</text>
</comment>
<proteinExistence type="predicted"/>
<sequence>MIIDHVDKTISIKIVYFGPALSGKTTSIKTLFSHFGK</sequence>
<dbReference type="EMBL" id="BARS01044236">
    <property type="protein sequence ID" value="GAG34025.1"/>
    <property type="molecule type" value="Genomic_DNA"/>
</dbReference>
<evidence type="ECO:0008006" key="2">
    <source>
        <dbReference type="Google" id="ProtNLM"/>
    </source>
</evidence>
<feature type="non-terminal residue" evidence="1">
    <location>
        <position position="37"/>
    </location>
</feature>
<dbReference type="AlphaFoldDB" id="X0WTS0"/>